<proteinExistence type="predicted"/>
<feature type="region of interest" description="Disordered" evidence="1">
    <location>
        <begin position="27"/>
        <end position="84"/>
    </location>
</feature>
<feature type="compositionally biased region" description="Pro residues" evidence="1">
    <location>
        <begin position="57"/>
        <end position="69"/>
    </location>
</feature>
<dbReference type="AlphaFoldDB" id="A0A6L2NAT6"/>
<evidence type="ECO:0000313" key="2">
    <source>
        <dbReference type="EMBL" id="GEU83326.1"/>
    </source>
</evidence>
<gene>
    <name evidence="2" type="ORF">Tci_055304</name>
</gene>
<evidence type="ECO:0000256" key="1">
    <source>
        <dbReference type="SAM" id="MobiDB-lite"/>
    </source>
</evidence>
<reference evidence="2" key="1">
    <citation type="journal article" date="2019" name="Sci. Rep.">
        <title>Draft genome of Tanacetum cinerariifolium, the natural source of mosquito coil.</title>
        <authorList>
            <person name="Yamashiro T."/>
            <person name="Shiraishi A."/>
            <person name="Satake H."/>
            <person name="Nakayama K."/>
        </authorList>
    </citation>
    <scope>NUCLEOTIDE SEQUENCE</scope>
</reference>
<dbReference type="EMBL" id="BKCJ010008660">
    <property type="protein sequence ID" value="GEU83326.1"/>
    <property type="molecule type" value="Genomic_DNA"/>
</dbReference>
<feature type="compositionally biased region" description="Acidic residues" evidence="1">
    <location>
        <begin position="27"/>
        <end position="50"/>
    </location>
</feature>
<feature type="region of interest" description="Disordered" evidence="1">
    <location>
        <begin position="220"/>
        <end position="245"/>
    </location>
</feature>
<sequence>MKRVGKGFSGVETPLFENMLEVREVDAEEEVQVPAQDDVDQENVTEEIADDVAQPTSPLPPSPVIPSSPPHQSSRSPPPQAAEGIKLVVDQEKDAEIKGRQANTQEEIYNIDLDHSSKVLSMQEDNEEVQEAVEIVTTAKLMTEVVTAATTQVVAASTPISAAKPAAKPKVLMIVPAATTVSTRKRKGVVIRDPEEELHDDTPAETLSVKDKGKEEEEIIKSINETPAQKAAKRRRLREQAKEDENLKKHLEVVVDEDDDVFVEATPIGRKSNVNAARLELKLFRDAAAAAAHMK</sequence>
<organism evidence="2">
    <name type="scientific">Tanacetum cinerariifolium</name>
    <name type="common">Dalmatian daisy</name>
    <name type="synonym">Chrysanthemum cinerariifolium</name>
    <dbReference type="NCBI Taxonomy" id="118510"/>
    <lineage>
        <taxon>Eukaryota</taxon>
        <taxon>Viridiplantae</taxon>
        <taxon>Streptophyta</taxon>
        <taxon>Embryophyta</taxon>
        <taxon>Tracheophyta</taxon>
        <taxon>Spermatophyta</taxon>
        <taxon>Magnoliopsida</taxon>
        <taxon>eudicotyledons</taxon>
        <taxon>Gunneridae</taxon>
        <taxon>Pentapetalae</taxon>
        <taxon>asterids</taxon>
        <taxon>campanulids</taxon>
        <taxon>Asterales</taxon>
        <taxon>Asteraceae</taxon>
        <taxon>Asteroideae</taxon>
        <taxon>Anthemideae</taxon>
        <taxon>Anthemidinae</taxon>
        <taxon>Tanacetum</taxon>
    </lineage>
</organism>
<protein>
    <submittedName>
        <fullName evidence="2">Uncharacterized protein</fullName>
    </submittedName>
</protein>
<name>A0A6L2NAT6_TANCI</name>
<accession>A0A6L2NAT6</accession>
<comment type="caution">
    <text evidence="2">The sequence shown here is derived from an EMBL/GenBank/DDBJ whole genome shotgun (WGS) entry which is preliminary data.</text>
</comment>